<keyword evidence="8" id="KW-1185">Reference proteome</keyword>
<dbReference type="RefSeq" id="WP_075074454.1">
    <property type="nucleotide sequence ID" value="NZ_DF967972.1"/>
</dbReference>
<evidence type="ECO:0000256" key="3">
    <source>
        <dbReference type="ARBA" id="ARBA00064542"/>
    </source>
</evidence>
<evidence type="ECO:0000313" key="7">
    <source>
        <dbReference type="EMBL" id="GAP15268.1"/>
    </source>
</evidence>
<dbReference type="SMART" id="SM01387">
    <property type="entry name" value="Ribosomal_S15"/>
    <property type="match status" value="1"/>
</dbReference>
<dbReference type="HAMAP" id="MF_01343_B">
    <property type="entry name" value="Ribosomal_uS15_B"/>
    <property type="match status" value="1"/>
</dbReference>
<accession>A0A0S7BJE7</accession>
<dbReference type="STRING" id="360412.LARV_03052"/>
<name>A0A0S7BJE7_9CHLR</name>
<comment type="function">
    <text evidence="4 6">One of the primary rRNA binding proteins, it binds directly to 16S rRNA where it helps nucleate assembly of the platform of the 30S subunit by binding and bridging several RNA helices of the 16S rRNA.</text>
</comment>
<evidence type="ECO:0000256" key="6">
    <source>
        <dbReference type="RuleBase" id="RU004524"/>
    </source>
</evidence>
<dbReference type="InterPro" id="IPR000589">
    <property type="entry name" value="Ribosomal_uS15"/>
</dbReference>
<proteinExistence type="inferred from homology"/>
<dbReference type="EMBL" id="DF967972">
    <property type="protein sequence ID" value="GAP15268.1"/>
    <property type="molecule type" value="Genomic_DNA"/>
</dbReference>
<reference evidence="7" key="1">
    <citation type="submission" date="2015-07" db="EMBL/GenBank/DDBJ databases">
        <title>Draft Genome Sequences of Anaerolinea thermolimosa IMO-1, Bellilinea caldifistulae GOMI-1, Leptolinea tardivitalis YMTK-2, Levilinea saccharolytica KIBI-1,Longilinea arvoryzae KOME-1, Previously Described as Members of the Anaerolineaceae (Chloroflexi).</title>
        <authorList>
            <person name="Sekiguchi Y."/>
            <person name="Ohashi A."/>
            <person name="Matsuura N."/>
            <person name="Tourlousse M.D."/>
        </authorList>
    </citation>
    <scope>NUCLEOTIDE SEQUENCE [LARGE SCALE GENOMIC DNA]</scope>
    <source>
        <strain evidence="7">KOME-1</strain>
    </source>
</reference>
<dbReference type="NCBIfam" id="TIGR00952">
    <property type="entry name" value="S15_bact"/>
    <property type="match status" value="1"/>
</dbReference>
<dbReference type="GO" id="GO:0019843">
    <property type="term" value="F:rRNA binding"/>
    <property type="evidence" value="ECO:0007669"/>
    <property type="project" value="UniProtKB-UniRule"/>
</dbReference>
<protein>
    <recommendedName>
        <fullName evidence="4">Small ribosomal subunit protein uS15</fullName>
    </recommendedName>
</protein>
<dbReference type="GO" id="GO:0006412">
    <property type="term" value="P:translation"/>
    <property type="evidence" value="ECO:0007669"/>
    <property type="project" value="UniProtKB-UniRule"/>
</dbReference>
<dbReference type="FunFam" id="1.10.287.10:FF:000002">
    <property type="entry name" value="30S ribosomal protein S15"/>
    <property type="match status" value="1"/>
</dbReference>
<dbReference type="AlphaFoldDB" id="A0A0S7BJE7"/>
<sequence>MPLNKEIKTQVITDYHRHESDTGSPEVQIAIMTKRITQLTDHLRTNNHDESSRRGLLRLVGQRRRLLAYLRRKDYGRYVALTERLNLRKR</sequence>
<dbReference type="CDD" id="cd00353">
    <property type="entry name" value="Ribosomal_S15p_S13e"/>
    <property type="match status" value="1"/>
</dbReference>
<evidence type="ECO:0000256" key="2">
    <source>
        <dbReference type="ARBA" id="ARBA00023274"/>
    </source>
</evidence>
<evidence type="ECO:0000256" key="5">
    <source>
        <dbReference type="RuleBase" id="RU003919"/>
    </source>
</evidence>
<dbReference type="Gene3D" id="6.10.250.3130">
    <property type="match status" value="1"/>
</dbReference>
<dbReference type="GO" id="GO:0022627">
    <property type="term" value="C:cytosolic small ribosomal subunit"/>
    <property type="evidence" value="ECO:0007669"/>
    <property type="project" value="TreeGrafter"/>
</dbReference>
<dbReference type="OrthoDB" id="9799262at2"/>
<dbReference type="PANTHER" id="PTHR23321:SF26">
    <property type="entry name" value="SMALL RIBOSOMAL SUBUNIT PROTEIN US15M"/>
    <property type="match status" value="1"/>
</dbReference>
<dbReference type="SUPFAM" id="SSF47060">
    <property type="entry name" value="S15/NS1 RNA-binding domain"/>
    <property type="match status" value="1"/>
</dbReference>
<dbReference type="InterPro" id="IPR005290">
    <property type="entry name" value="Ribosomal_uS15_bac-type"/>
</dbReference>
<dbReference type="PROSITE" id="PS00362">
    <property type="entry name" value="RIBOSOMAL_S15"/>
    <property type="match status" value="1"/>
</dbReference>
<keyword evidence="1 4" id="KW-0689">Ribosomal protein</keyword>
<dbReference type="InterPro" id="IPR009068">
    <property type="entry name" value="uS15_NS1_RNA-bd_sf"/>
</dbReference>
<gene>
    <name evidence="4" type="primary">rpsO</name>
    <name evidence="7" type="ORF">LARV_03052</name>
</gene>
<dbReference type="Proteomes" id="UP000055060">
    <property type="component" value="Unassembled WGS sequence"/>
</dbReference>
<dbReference type="GO" id="GO:0003735">
    <property type="term" value="F:structural constituent of ribosome"/>
    <property type="evidence" value="ECO:0007669"/>
    <property type="project" value="InterPro"/>
</dbReference>
<dbReference type="Pfam" id="PF00312">
    <property type="entry name" value="Ribosomal_S15"/>
    <property type="match status" value="1"/>
</dbReference>
<comment type="function">
    <text evidence="4">Forms an intersubunit bridge (bridge B4) with the 23S rRNA of the 50S subunit in the ribosome.</text>
</comment>
<keyword evidence="4 6" id="KW-0694">RNA-binding</keyword>
<evidence type="ECO:0000256" key="4">
    <source>
        <dbReference type="HAMAP-Rule" id="MF_01343"/>
    </source>
</evidence>
<keyword evidence="2 4" id="KW-0687">Ribonucleoprotein</keyword>
<comment type="subunit">
    <text evidence="3 4">Part of the 30S ribosomal subunit. Forms a bridge to the 50S subunit in the 70S ribosome, contacting the 23S rRNA.</text>
</comment>
<evidence type="ECO:0000313" key="8">
    <source>
        <dbReference type="Proteomes" id="UP000055060"/>
    </source>
</evidence>
<dbReference type="Gene3D" id="1.10.287.10">
    <property type="entry name" value="S15/NS1, RNA-binding"/>
    <property type="match status" value="1"/>
</dbReference>
<organism evidence="7">
    <name type="scientific">Longilinea arvoryzae</name>
    <dbReference type="NCBI Taxonomy" id="360412"/>
    <lineage>
        <taxon>Bacteria</taxon>
        <taxon>Bacillati</taxon>
        <taxon>Chloroflexota</taxon>
        <taxon>Anaerolineae</taxon>
        <taxon>Anaerolineales</taxon>
        <taxon>Anaerolineaceae</taxon>
        <taxon>Longilinea</taxon>
    </lineage>
</organism>
<evidence type="ECO:0000256" key="1">
    <source>
        <dbReference type="ARBA" id="ARBA00022980"/>
    </source>
</evidence>
<keyword evidence="4 6" id="KW-0699">rRNA-binding</keyword>
<dbReference type="PANTHER" id="PTHR23321">
    <property type="entry name" value="RIBOSOMAL PROTEIN S15, BACTERIAL AND ORGANELLAR"/>
    <property type="match status" value="1"/>
</dbReference>
<comment type="similarity">
    <text evidence="4 5">Belongs to the universal ribosomal protein uS15 family.</text>
</comment>